<evidence type="ECO:0000256" key="11">
    <source>
        <dbReference type="ARBA" id="ARBA00022884"/>
    </source>
</evidence>
<evidence type="ECO:0000259" key="18">
    <source>
        <dbReference type="PROSITE" id="PS51447"/>
    </source>
</evidence>
<dbReference type="SMART" id="SM00896">
    <property type="entry name" value="FDX-ACB"/>
    <property type="match status" value="1"/>
</dbReference>
<dbReference type="FunFam" id="3.30.56.10:FF:000002">
    <property type="entry name" value="Phenylalanine--tRNA ligase beta subunit"/>
    <property type="match status" value="1"/>
</dbReference>
<dbReference type="PANTHER" id="PTHR10947:SF0">
    <property type="entry name" value="PHENYLALANINE--TRNA LIGASE BETA SUBUNIT"/>
    <property type="match status" value="1"/>
</dbReference>
<dbReference type="SMART" id="SM00874">
    <property type="entry name" value="B5"/>
    <property type="match status" value="1"/>
</dbReference>
<dbReference type="InterPro" id="IPR005146">
    <property type="entry name" value="B3/B4_tRNA-bd"/>
</dbReference>
<dbReference type="InterPro" id="IPR009061">
    <property type="entry name" value="DNA-bd_dom_put_sf"/>
</dbReference>
<dbReference type="FunFam" id="2.40.50.140:FF:000045">
    <property type="entry name" value="Phenylalanine--tRNA ligase beta subunit"/>
    <property type="match status" value="1"/>
</dbReference>
<dbReference type="GO" id="GO:0000049">
    <property type="term" value="F:tRNA binding"/>
    <property type="evidence" value="ECO:0007669"/>
    <property type="project" value="UniProtKB-UniRule"/>
</dbReference>
<dbReference type="RefSeq" id="WP_092938968.1">
    <property type="nucleotide sequence ID" value="NZ_FONX01000004.1"/>
</dbReference>
<evidence type="ECO:0000256" key="12">
    <source>
        <dbReference type="ARBA" id="ARBA00022917"/>
    </source>
</evidence>
<keyword evidence="6 15" id="KW-0436">Ligase</keyword>
<dbReference type="InterPro" id="IPR005147">
    <property type="entry name" value="tRNA_synthase_B5-dom"/>
</dbReference>
<keyword evidence="4 15" id="KW-0963">Cytoplasm</keyword>
<feature type="binding site" evidence="15">
    <location>
        <position position="466"/>
    </location>
    <ligand>
        <name>Mg(2+)</name>
        <dbReference type="ChEBI" id="CHEBI:18420"/>
        <note>shared with alpha subunit</note>
    </ligand>
</feature>
<dbReference type="InterPro" id="IPR036690">
    <property type="entry name" value="Fdx_antiC-bd_sf"/>
</dbReference>
<dbReference type="GO" id="GO:0006432">
    <property type="term" value="P:phenylalanyl-tRNA aminoacylation"/>
    <property type="evidence" value="ECO:0007669"/>
    <property type="project" value="UniProtKB-UniRule"/>
</dbReference>
<dbReference type="GO" id="GO:0004826">
    <property type="term" value="F:phenylalanine-tRNA ligase activity"/>
    <property type="evidence" value="ECO:0007669"/>
    <property type="project" value="UniProtKB-UniRule"/>
</dbReference>
<evidence type="ECO:0000259" key="17">
    <source>
        <dbReference type="PROSITE" id="PS50886"/>
    </source>
</evidence>
<protein>
    <recommendedName>
        <fullName evidence="15">Phenylalanine--tRNA ligase beta subunit</fullName>
        <ecNumber evidence="15">6.1.1.20</ecNumber>
    </recommendedName>
    <alternativeName>
        <fullName evidence="15">Phenylalanyl-tRNA synthetase beta subunit</fullName>
        <shortName evidence="15">PheRS</shortName>
    </alternativeName>
</protein>
<gene>
    <name evidence="15" type="primary">pheT</name>
    <name evidence="20" type="ORF">SAMN04489711_10416</name>
</gene>
<dbReference type="PROSITE" id="PS51483">
    <property type="entry name" value="B5"/>
    <property type="match status" value="1"/>
</dbReference>
<dbReference type="SUPFAM" id="SSF55681">
    <property type="entry name" value="Class II aaRS and biotin synthetases"/>
    <property type="match status" value="1"/>
</dbReference>
<evidence type="ECO:0000256" key="7">
    <source>
        <dbReference type="ARBA" id="ARBA00022723"/>
    </source>
</evidence>
<dbReference type="CDD" id="cd00769">
    <property type="entry name" value="PheRS_beta_core"/>
    <property type="match status" value="1"/>
</dbReference>
<dbReference type="AlphaFoldDB" id="A0A1I2CD21"/>
<evidence type="ECO:0000256" key="4">
    <source>
        <dbReference type="ARBA" id="ARBA00022490"/>
    </source>
</evidence>
<dbReference type="PROSITE" id="PS50886">
    <property type="entry name" value="TRBD"/>
    <property type="match status" value="1"/>
</dbReference>
<evidence type="ECO:0000313" key="21">
    <source>
        <dbReference type="Proteomes" id="UP000199119"/>
    </source>
</evidence>
<evidence type="ECO:0000256" key="10">
    <source>
        <dbReference type="ARBA" id="ARBA00022842"/>
    </source>
</evidence>
<organism evidence="20 21">
    <name type="scientific">Paracidovorax wautersii</name>
    <dbReference type="NCBI Taxonomy" id="1177982"/>
    <lineage>
        <taxon>Bacteria</taxon>
        <taxon>Pseudomonadati</taxon>
        <taxon>Pseudomonadota</taxon>
        <taxon>Betaproteobacteria</taxon>
        <taxon>Burkholderiales</taxon>
        <taxon>Comamonadaceae</taxon>
        <taxon>Paracidovorax</taxon>
    </lineage>
</organism>
<comment type="subunit">
    <text evidence="3 15">Tetramer of two alpha and two beta subunits.</text>
</comment>
<dbReference type="Pfam" id="PF03483">
    <property type="entry name" value="B3_4"/>
    <property type="match status" value="1"/>
</dbReference>
<dbReference type="OrthoDB" id="9805455at2"/>
<dbReference type="SUPFAM" id="SSF50249">
    <property type="entry name" value="Nucleic acid-binding proteins"/>
    <property type="match status" value="1"/>
</dbReference>
<dbReference type="NCBIfam" id="TIGR00472">
    <property type="entry name" value="pheT_bact"/>
    <property type="match status" value="1"/>
</dbReference>
<evidence type="ECO:0000256" key="16">
    <source>
        <dbReference type="PROSITE-ProRule" id="PRU00209"/>
    </source>
</evidence>
<feature type="binding site" evidence="15">
    <location>
        <position position="460"/>
    </location>
    <ligand>
        <name>Mg(2+)</name>
        <dbReference type="ChEBI" id="CHEBI:18420"/>
        <note>shared with alpha subunit</note>
    </ligand>
</feature>
<dbReference type="InterPro" id="IPR002547">
    <property type="entry name" value="tRNA-bd_dom"/>
</dbReference>
<dbReference type="Gene3D" id="3.30.930.10">
    <property type="entry name" value="Bira Bifunctional Protein, Domain 2"/>
    <property type="match status" value="1"/>
</dbReference>
<feature type="domain" description="FDX-ACB" evidence="18">
    <location>
        <begin position="709"/>
        <end position="814"/>
    </location>
</feature>
<keyword evidence="9 15" id="KW-0067">ATP-binding</keyword>
<evidence type="ECO:0000256" key="5">
    <source>
        <dbReference type="ARBA" id="ARBA00022555"/>
    </source>
</evidence>
<feature type="domain" description="TRNA-binding" evidence="17">
    <location>
        <begin position="39"/>
        <end position="153"/>
    </location>
</feature>
<evidence type="ECO:0000256" key="8">
    <source>
        <dbReference type="ARBA" id="ARBA00022741"/>
    </source>
</evidence>
<keyword evidence="8 15" id="KW-0547">Nucleotide-binding</keyword>
<comment type="subcellular location">
    <subcellularLocation>
        <location evidence="1 15">Cytoplasm</location>
    </subcellularLocation>
</comment>
<keyword evidence="11 16" id="KW-0694">RNA-binding</keyword>
<dbReference type="GO" id="GO:0005524">
    <property type="term" value="F:ATP binding"/>
    <property type="evidence" value="ECO:0007669"/>
    <property type="project" value="UniProtKB-UniRule"/>
</dbReference>
<accession>A0A1I2CD21</accession>
<feature type="domain" description="B5" evidence="19">
    <location>
        <begin position="407"/>
        <end position="482"/>
    </location>
</feature>
<evidence type="ECO:0000313" key="20">
    <source>
        <dbReference type="EMBL" id="SFE66206.1"/>
    </source>
</evidence>
<evidence type="ECO:0000256" key="13">
    <source>
        <dbReference type="ARBA" id="ARBA00023146"/>
    </source>
</evidence>
<dbReference type="InterPro" id="IPR004532">
    <property type="entry name" value="Phe-tRNA-ligase_IIc_bsu_bact"/>
</dbReference>
<dbReference type="CDD" id="cd02796">
    <property type="entry name" value="tRNA_bind_bactPheRS"/>
    <property type="match status" value="1"/>
</dbReference>
<evidence type="ECO:0000259" key="19">
    <source>
        <dbReference type="PROSITE" id="PS51483"/>
    </source>
</evidence>
<keyword evidence="12 15" id="KW-0648">Protein biosynthesis</keyword>
<dbReference type="EC" id="6.1.1.20" evidence="15"/>
<dbReference type="InterPro" id="IPR041616">
    <property type="entry name" value="PheRS_beta_core"/>
</dbReference>
<name>A0A1I2CD21_9BURK</name>
<feature type="binding site" evidence="15">
    <location>
        <position position="470"/>
    </location>
    <ligand>
        <name>Mg(2+)</name>
        <dbReference type="ChEBI" id="CHEBI:18420"/>
        <note>shared with alpha subunit</note>
    </ligand>
</feature>
<comment type="catalytic activity">
    <reaction evidence="14 15">
        <text>tRNA(Phe) + L-phenylalanine + ATP = L-phenylalanyl-tRNA(Phe) + AMP + diphosphate + H(+)</text>
        <dbReference type="Rhea" id="RHEA:19413"/>
        <dbReference type="Rhea" id="RHEA-COMP:9668"/>
        <dbReference type="Rhea" id="RHEA-COMP:9699"/>
        <dbReference type="ChEBI" id="CHEBI:15378"/>
        <dbReference type="ChEBI" id="CHEBI:30616"/>
        <dbReference type="ChEBI" id="CHEBI:33019"/>
        <dbReference type="ChEBI" id="CHEBI:58095"/>
        <dbReference type="ChEBI" id="CHEBI:78442"/>
        <dbReference type="ChEBI" id="CHEBI:78531"/>
        <dbReference type="ChEBI" id="CHEBI:456215"/>
        <dbReference type="EC" id="6.1.1.20"/>
    </reaction>
</comment>
<dbReference type="GO" id="GO:0009328">
    <property type="term" value="C:phenylalanine-tRNA ligase complex"/>
    <property type="evidence" value="ECO:0007669"/>
    <property type="project" value="TreeGrafter"/>
</dbReference>
<dbReference type="HAMAP" id="MF_00283">
    <property type="entry name" value="Phe_tRNA_synth_beta1"/>
    <property type="match status" value="1"/>
</dbReference>
<comment type="cofactor">
    <cofactor evidence="15">
        <name>Mg(2+)</name>
        <dbReference type="ChEBI" id="CHEBI:18420"/>
    </cofactor>
    <text evidence="15">Binds 2 magnesium ions per tetramer.</text>
</comment>
<dbReference type="SUPFAM" id="SSF54991">
    <property type="entry name" value="Anticodon-binding domain of PheRS"/>
    <property type="match status" value="1"/>
</dbReference>
<dbReference type="STRING" id="1177982.SAMN04489711_10416"/>
<dbReference type="EMBL" id="FONX01000004">
    <property type="protein sequence ID" value="SFE66206.1"/>
    <property type="molecule type" value="Genomic_DNA"/>
</dbReference>
<dbReference type="InterPro" id="IPR012340">
    <property type="entry name" value="NA-bd_OB-fold"/>
</dbReference>
<dbReference type="Pfam" id="PF01588">
    <property type="entry name" value="tRNA_bind"/>
    <property type="match status" value="1"/>
</dbReference>
<feature type="binding site" evidence="15">
    <location>
        <position position="469"/>
    </location>
    <ligand>
        <name>Mg(2+)</name>
        <dbReference type="ChEBI" id="CHEBI:18420"/>
        <note>shared with alpha subunit</note>
    </ligand>
</feature>
<evidence type="ECO:0000256" key="2">
    <source>
        <dbReference type="ARBA" id="ARBA00008653"/>
    </source>
</evidence>
<comment type="similarity">
    <text evidence="2 15">Belongs to the phenylalanyl-tRNA synthetase beta subunit family. Type 1 subfamily.</text>
</comment>
<dbReference type="InterPro" id="IPR033714">
    <property type="entry name" value="tRNA_bind_bactPheRS"/>
</dbReference>
<evidence type="ECO:0000256" key="15">
    <source>
        <dbReference type="HAMAP-Rule" id="MF_00283"/>
    </source>
</evidence>
<evidence type="ECO:0000256" key="9">
    <source>
        <dbReference type="ARBA" id="ARBA00022840"/>
    </source>
</evidence>
<dbReference type="Gene3D" id="3.30.70.380">
    <property type="entry name" value="Ferrodoxin-fold anticodon-binding domain"/>
    <property type="match status" value="1"/>
</dbReference>
<dbReference type="Proteomes" id="UP000199119">
    <property type="component" value="Unassembled WGS sequence"/>
</dbReference>
<dbReference type="SUPFAM" id="SSF56037">
    <property type="entry name" value="PheT/TilS domain"/>
    <property type="match status" value="1"/>
</dbReference>
<sequence>MQFPESWLREFCNPPLTTAELAETLTMAGLEVEELRPVAPAFSKIVVGEIKEAVQHPNADRLRICQVDVGQEALLNIVCGAPNARVGIKVPCALVGAQLPPGADGKPFQIKLGKLRGVESQGMLCSARELQLTEDQDGLLELAGDAVVGRDIREQLNLDDTLFTLKLTPNLAHALSVHGIARELSALTSAPLRSPEFPPVAAALDERLPVKVSAPDLCGRFSGRIVRNVNTRVATPAWMVDRLARCGQRSVSPLVDISNYVMFELGRPSHIFDLDKIHGGLDVRWGRPGEQLKLLNGNTITVDEAVGVIADDQAVESLAGIMGGDATAVSDDTRHIYVEAAFWWPKSVAGRSRRYNFSTDAGHRFERGVDPQGTVEHIERITQLILQICGTPETVCGPVDDQQVRMPESRTVSLRVARAAKVIGMPLTQAQCEDALQRLGLPVRAEDGVLHVVPPSYRFDLTIEEDLIEEVARMVGYEHLPTTPPIAPITPKLRAESRRGPFAVRRELAALGYQETINFSFVEAAWERDLAGNAQPIQLLNPIASQLSVMRSSLLGSLLQVLKFNLDRKAPRVRVFELGRVFLRDGSVVDSDTTVAGVHQPMRVAGLAYGASDMLQWGGKDKAVDFFDIKGDVEALLAPLDAVYEPGTHPAMHPGRCARVMLDGECIGHVGELHPQWRQSWGLPMAPVLFELELDAVLRRRVPVFAPVAKHQAVERDIAVVVAERVTHAEVMAAIEAAVPQGLLRSAVLFDVFRPKPLREGEVPAAGALAAGEKSLAVRLTLGSGEATLTDAEIESAVQAALQELSRRTGARLR</sequence>
<keyword evidence="7 15" id="KW-0479">Metal-binding</keyword>
<keyword evidence="10 15" id="KW-0460">Magnesium</keyword>
<evidence type="ECO:0000256" key="3">
    <source>
        <dbReference type="ARBA" id="ARBA00011209"/>
    </source>
</evidence>
<keyword evidence="13 15" id="KW-0030">Aminoacyl-tRNA synthetase</keyword>
<dbReference type="InterPro" id="IPR045864">
    <property type="entry name" value="aa-tRNA-synth_II/BPL/LPL"/>
</dbReference>
<evidence type="ECO:0000256" key="14">
    <source>
        <dbReference type="ARBA" id="ARBA00049255"/>
    </source>
</evidence>
<dbReference type="Pfam" id="PF03147">
    <property type="entry name" value="FDX-ACB"/>
    <property type="match status" value="1"/>
</dbReference>
<dbReference type="PROSITE" id="PS51447">
    <property type="entry name" value="FDX_ACB"/>
    <property type="match status" value="1"/>
</dbReference>
<dbReference type="GO" id="GO:0000287">
    <property type="term" value="F:magnesium ion binding"/>
    <property type="evidence" value="ECO:0007669"/>
    <property type="project" value="UniProtKB-UniRule"/>
</dbReference>
<dbReference type="Gene3D" id="2.40.50.140">
    <property type="entry name" value="Nucleic acid-binding proteins"/>
    <property type="match status" value="1"/>
</dbReference>
<dbReference type="Pfam" id="PF03484">
    <property type="entry name" value="B5"/>
    <property type="match status" value="1"/>
</dbReference>
<dbReference type="NCBIfam" id="NF045760">
    <property type="entry name" value="YtpR"/>
    <property type="match status" value="1"/>
</dbReference>
<dbReference type="SMART" id="SM00873">
    <property type="entry name" value="B3_4"/>
    <property type="match status" value="1"/>
</dbReference>
<evidence type="ECO:0000256" key="1">
    <source>
        <dbReference type="ARBA" id="ARBA00004496"/>
    </source>
</evidence>
<dbReference type="Pfam" id="PF17759">
    <property type="entry name" value="tRNA_synthFbeta"/>
    <property type="match status" value="1"/>
</dbReference>
<proteinExistence type="inferred from homology"/>
<reference evidence="21" key="1">
    <citation type="submission" date="2016-10" db="EMBL/GenBank/DDBJ databases">
        <authorList>
            <person name="Varghese N."/>
            <person name="Submissions S."/>
        </authorList>
    </citation>
    <scope>NUCLEOTIDE SEQUENCE [LARGE SCALE GENOMIC DNA]</scope>
    <source>
        <strain evidence="21">DSM 27981</strain>
    </source>
</reference>
<evidence type="ECO:0000256" key="6">
    <source>
        <dbReference type="ARBA" id="ARBA00022598"/>
    </source>
</evidence>
<dbReference type="InterPro" id="IPR005121">
    <property type="entry name" value="Fdx_antiC-bd"/>
</dbReference>
<dbReference type="SUPFAM" id="SSF46955">
    <property type="entry name" value="Putative DNA-binding domain"/>
    <property type="match status" value="1"/>
</dbReference>
<dbReference type="InterPro" id="IPR045060">
    <property type="entry name" value="Phe-tRNA-ligase_IIc_bsu"/>
</dbReference>
<dbReference type="InterPro" id="IPR020825">
    <property type="entry name" value="Phe-tRNA_synthase-like_B3/B4"/>
</dbReference>
<keyword evidence="21" id="KW-1185">Reference proteome</keyword>
<keyword evidence="5 16" id="KW-0820">tRNA-binding</keyword>
<dbReference type="Gene3D" id="3.50.40.10">
    <property type="entry name" value="Phenylalanyl-trna Synthetase, Chain B, domain 3"/>
    <property type="match status" value="1"/>
</dbReference>
<dbReference type="Gene3D" id="3.30.56.10">
    <property type="match status" value="2"/>
</dbReference>
<dbReference type="PANTHER" id="PTHR10947">
    <property type="entry name" value="PHENYLALANYL-TRNA SYNTHETASE BETA CHAIN AND LEUCINE-RICH REPEAT-CONTAINING PROTEIN 47"/>
    <property type="match status" value="1"/>
</dbReference>